<organism evidence="1 2">
    <name type="scientific">Agrobacterium tumefaciens str. B6</name>
    <dbReference type="NCBI Taxonomy" id="1183423"/>
    <lineage>
        <taxon>Bacteria</taxon>
        <taxon>Pseudomonadati</taxon>
        <taxon>Pseudomonadota</taxon>
        <taxon>Alphaproteobacteria</taxon>
        <taxon>Hyphomicrobiales</taxon>
        <taxon>Rhizobiaceae</taxon>
        <taxon>Rhizobium/Agrobacterium group</taxon>
        <taxon>Agrobacterium</taxon>
        <taxon>Agrobacterium tumefaciens complex</taxon>
    </lineage>
</organism>
<accession>A0A822VEV1</accession>
<dbReference type="Proteomes" id="UP000192074">
    <property type="component" value="Unassembled WGS sequence"/>
</dbReference>
<dbReference type="EMBL" id="FCNL01000042">
    <property type="protein sequence ID" value="CVI25314.1"/>
    <property type="molecule type" value="Genomic_DNA"/>
</dbReference>
<gene>
    <name evidence="1" type="ORF">AGR4A_pAt30129</name>
</gene>
<evidence type="ECO:0000313" key="2">
    <source>
        <dbReference type="Proteomes" id="UP000192074"/>
    </source>
</evidence>
<dbReference type="AlphaFoldDB" id="A0A822VEV1"/>
<name>A0A822VEV1_AGRTU</name>
<proteinExistence type="predicted"/>
<evidence type="ECO:0000313" key="1">
    <source>
        <dbReference type="EMBL" id="CVI25314.1"/>
    </source>
</evidence>
<comment type="caution">
    <text evidence="1">The sequence shown here is derived from an EMBL/GenBank/DDBJ whole genome shotgun (WGS) entry which is preliminary data.</text>
</comment>
<reference evidence="1 2" key="1">
    <citation type="submission" date="2016-01" db="EMBL/GenBank/DDBJ databases">
        <authorList>
            <person name="Regsiter A."/>
            <person name="william w."/>
        </authorList>
    </citation>
    <scope>NUCLEOTIDE SEQUENCE [LARGE SCALE GENOMIC DNA]</scope>
    <source>
        <strain evidence="1 2">B6</strain>
    </source>
</reference>
<sequence length="30" mass="3258">MAAGFENGTRYILKVPLTTRLAGCIDFLEG</sequence>
<protein>
    <submittedName>
        <fullName evidence="1">Uncharacterized protein</fullName>
    </submittedName>
</protein>